<name>A0A395IRN9_9HELO</name>
<evidence type="ECO:0000313" key="3">
    <source>
        <dbReference type="Proteomes" id="UP000249056"/>
    </source>
</evidence>
<dbReference type="InterPro" id="IPR005135">
    <property type="entry name" value="Endo/exonuclease/phosphatase"/>
</dbReference>
<dbReference type="Proteomes" id="UP000249056">
    <property type="component" value="Unassembled WGS sequence"/>
</dbReference>
<dbReference type="InterPro" id="IPR036397">
    <property type="entry name" value="RNaseH_sf"/>
</dbReference>
<protein>
    <recommendedName>
        <fullName evidence="1">Endonuclease/exonuclease/phosphatase domain-containing protein</fullName>
    </recommendedName>
</protein>
<dbReference type="Gene3D" id="3.60.10.10">
    <property type="entry name" value="Endonuclease/exonuclease/phosphatase"/>
    <property type="match status" value="1"/>
</dbReference>
<dbReference type="AlphaFoldDB" id="A0A395IRN9"/>
<dbReference type="Gene3D" id="3.30.420.10">
    <property type="entry name" value="Ribonuclease H-like superfamily/Ribonuclease H"/>
    <property type="match status" value="1"/>
</dbReference>
<sequence length="507" mass="58079">MFYTRKAADLVTQQRRNGKRSRHRLARGPTEFFIGGDFNAKHDMFEPGIESSNQGASLAAWSFNSGADFIKEPGEPTHRAGHTIDLTFSNIPFAETMVRHDLDCGSDHFTLVTLLPGRGQGADGNAYYRVTEASLPRFARIINSGISYLPQPTDVLETSDLDDIAELLTTLFQNAIKAVGKHAQSTAKSAPWWTPACAELHASYARARRRSEPDQERKRREMLSMIQNAKRDYWRRVIDSARDDVDLYKGIVSALEMVIEDAEKGNRRKRAVVFTDNQAAIRTFQMPTGRSGAYIIARAIYLIDKIQQDLKLEIELRWIPAHIGLCGNEAADRAAKEAAKQTLHTHNSEVTQARTYHLQTTLKTWLHRWIRAEWAYNWEIESKGRTTYKYTPEPNRRILQLHYKLKKWQSAILIQMRTGKIGLRDYLWKRKVPDFNHPGCECGEGRQTVEHILLRCRDFNDLRKGLFNSKRQTDSRAILSNPKLATKAIKFMEQTQLLGQFRMCEAA</sequence>
<dbReference type="SUPFAM" id="SSF56219">
    <property type="entry name" value="DNase I-like"/>
    <property type="match status" value="1"/>
</dbReference>
<dbReference type="InterPro" id="IPR012337">
    <property type="entry name" value="RNaseH-like_sf"/>
</dbReference>
<dbReference type="Pfam" id="PF14529">
    <property type="entry name" value="Exo_endo_phos_2"/>
    <property type="match status" value="1"/>
</dbReference>
<keyword evidence="3" id="KW-1185">Reference proteome</keyword>
<dbReference type="GO" id="GO:0003676">
    <property type="term" value="F:nucleic acid binding"/>
    <property type="evidence" value="ECO:0007669"/>
    <property type="project" value="InterPro"/>
</dbReference>
<reference evidence="2 3" key="1">
    <citation type="submission" date="2018-06" db="EMBL/GenBank/DDBJ databases">
        <title>Genome Sequence of the Brown Rot Fungal Pathogen Monilinia fructigena.</title>
        <authorList>
            <person name="Landi L."/>
            <person name="De Miccolis Angelini R.M."/>
            <person name="Pollastro S."/>
            <person name="Abate D."/>
            <person name="Faretra F."/>
            <person name="Romanazzi G."/>
        </authorList>
    </citation>
    <scope>NUCLEOTIDE SEQUENCE [LARGE SCALE GENOMIC DNA]</scope>
    <source>
        <strain evidence="2 3">Mfrg269</strain>
    </source>
</reference>
<dbReference type="GO" id="GO:0003824">
    <property type="term" value="F:catalytic activity"/>
    <property type="evidence" value="ECO:0007669"/>
    <property type="project" value="InterPro"/>
</dbReference>
<accession>A0A395IRN9</accession>
<evidence type="ECO:0000259" key="1">
    <source>
        <dbReference type="Pfam" id="PF14529"/>
    </source>
</evidence>
<organism evidence="2 3">
    <name type="scientific">Monilinia fructigena</name>
    <dbReference type="NCBI Taxonomy" id="38457"/>
    <lineage>
        <taxon>Eukaryota</taxon>
        <taxon>Fungi</taxon>
        <taxon>Dikarya</taxon>
        <taxon>Ascomycota</taxon>
        <taxon>Pezizomycotina</taxon>
        <taxon>Leotiomycetes</taxon>
        <taxon>Helotiales</taxon>
        <taxon>Sclerotiniaceae</taxon>
        <taxon>Monilinia</taxon>
    </lineage>
</organism>
<proteinExistence type="predicted"/>
<dbReference type="InterPro" id="IPR036691">
    <property type="entry name" value="Endo/exonu/phosph_ase_sf"/>
</dbReference>
<evidence type="ECO:0000313" key="2">
    <source>
        <dbReference type="EMBL" id="RAL62736.1"/>
    </source>
</evidence>
<gene>
    <name evidence="2" type="ORF">DID88_004578</name>
</gene>
<dbReference type="SUPFAM" id="SSF53098">
    <property type="entry name" value="Ribonuclease H-like"/>
    <property type="match status" value="1"/>
</dbReference>
<dbReference type="OrthoDB" id="3559811at2759"/>
<comment type="caution">
    <text evidence="2">The sequence shown here is derived from an EMBL/GenBank/DDBJ whole genome shotgun (WGS) entry which is preliminary data.</text>
</comment>
<feature type="domain" description="Endonuclease/exonuclease/phosphatase" evidence="1">
    <location>
        <begin position="29"/>
        <end position="110"/>
    </location>
</feature>
<dbReference type="EMBL" id="QKRW01000023">
    <property type="protein sequence ID" value="RAL62736.1"/>
    <property type="molecule type" value="Genomic_DNA"/>
</dbReference>